<dbReference type="CDD" id="cd03457">
    <property type="entry name" value="intradiol_dioxygenase_like"/>
    <property type="match status" value="1"/>
</dbReference>
<feature type="chain" id="PRO_5025436179" description="Intradiol ring-cleavage dioxygenases domain-containing protein" evidence="2">
    <location>
        <begin position="26"/>
        <end position="371"/>
    </location>
</feature>
<gene>
    <name evidence="4" type="ORF">K452DRAFT_321813</name>
</gene>
<evidence type="ECO:0000313" key="5">
    <source>
        <dbReference type="Proteomes" id="UP000799438"/>
    </source>
</evidence>
<dbReference type="Gene3D" id="2.60.130.10">
    <property type="entry name" value="Aromatic compound dioxygenase"/>
    <property type="match status" value="1"/>
</dbReference>
<proteinExistence type="predicted"/>
<accession>A0A6A6B1Z7</accession>
<dbReference type="EMBL" id="ML995503">
    <property type="protein sequence ID" value="KAF2137393.1"/>
    <property type="molecule type" value="Genomic_DNA"/>
</dbReference>
<evidence type="ECO:0000313" key="4">
    <source>
        <dbReference type="EMBL" id="KAF2137393.1"/>
    </source>
</evidence>
<dbReference type="InterPro" id="IPR015889">
    <property type="entry name" value="Intradiol_dOase_core"/>
</dbReference>
<evidence type="ECO:0000256" key="2">
    <source>
        <dbReference type="SAM" id="SignalP"/>
    </source>
</evidence>
<dbReference type="RefSeq" id="XP_033393109.1">
    <property type="nucleotide sequence ID" value="XM_033544434.1"/>
</dbReference>
<dbReference type="Proteomes" id="UP000799438">
    <property type="component" value="Unassembled WGS sequence"/>
</dbReference>
<dbReference type="Pfam" id="PF00775">
    <property type="entry name" value="Dioxygenase_C"/>
    <property type="match status" value="1"/>
</dbReference>
<sequence>MQLLRLSKLAAVAFAALSAAHPGEHEEHDAATALAKREFRSNARRSLNKCADKFEARGLNARAVARRQAAVAKHKKRHVIRDTDAIVNKTHHSDLTGITPQNGEDIVFATNNTCILAPEGEIGPFWVKGEHIRSDVREGQAGIPIVVEGQFVDVETCEPLEGVYWDLWNCNATGVYSGATGSGNGNSADTANVNTTFLRGLQKTDADGVATFESVFPGHYSGRATHHHMVVFTNATVLPNNTLTGGNAAHIGQIFWDQDLIYEIEATAPYNTNDVDITTNAEDHVVIAETENSDSDPFLEYVYLGDSLEEGLFAWITVAVNTSASYETSYSFEYTEDGGVAVDNGNSFSPGDGAAPSGSGAAPSGAAATPA</sequence>
<name>A0A6A6B1Z7_9PEZI</name>
<dbReference type="InterPro" id="IPR000627">
    <property type="entry name" value="Intradiol_dOase_C"/>
</dbReference>
<feature type="domain" description="Intradiol ring-cleavage dioxygenases" evidence="3">
    <location>
        <begin position="138"/>
        <end position="224"/>
    </location>
</feature>
<evidence type="ECO:0000259" key="3">
    <source>
        <dbReference type="Pfam" id="PF00775"/>
    </source>
</evidence>
<organism evidence="4 5">
    <name type="scientific">Aplosporella prunicola CBS 121167</name>
    <dbReference type="NCBI Taxonomy" id="1176127"/>
    <lineage>
        <taxon>Eukaryota</taxon>
        <taxon>Fungi</taxon>
        <taxon>Dikarya</taxon>
        <taxon>Ascomycota</taxon>
        <taxon>Pezizomycotina</taxon>
        <taxon>Dothideomycetes</taxon>
        <taxon>Dothideomycetes incertae sedis</taxon>
        <taxon>Botryosphaeriales</taxon>
        <taxon>Aplosporellaceae</taxon>
        <taxon>Aplosporella</taxon>
    </lineage>
</organism>
<feature type="compositionally biased region" description="Low complexity" evidence="1">
    <location>
        <begin position="349"/>
        <end position="371"/>
    </location>
</feature>
<dbReference type="AlphaFoldDB" id="A0A6A6B1Z7"/>
<dbReference type="PANTHER" id="PTHR34315:SF9">
    <property type="entry name" value="INTRADIOL RING-CLEAVAGE DIOXYGENASES DOMAIN-CONTAINING PROTEIN-RELATED"/>
    <property type="match status" value="1"/>
</dbReference>
<dbReference type="OrthoDB" id="121380at2759"/>
<feature type="region of interest" description="Disordered" evidence="1">
    <location>
        <begin position="343"/>
        <end position="371"/>
    </location>
</feature>
<dbReference type="SUPFAM" id="SSF49482">
    <property type="entry name" value="Aromatic compound dioxygenase"/>
    <property type="match status" value="1"/>
</dbReference>
<keyword evidence="2" id="KW-0732">Signal</keyword>
<feature type="signal peptide" evidence="2">
    <location>
        <begin position="1"/>
        <end position="25"/>
    </location>
</feature>
<protein>
    <recommendedName>
        <fullName evidence="3">Intradiol ring-cleavage dioxygenases domain-containing protein</fullName>
    </recommendedName>
</protein>
<evidence type="ECO:0000256" key="1">
    <source>
        <dbReference type="SAM" id="MobiDB-lite"/>
    </source>
</evidence>
<keyword evidence="5" id="KW-1185">Reference proteome</keyword>
<dbReference type="GO" id="GO:0008199">
    <property type="term" value="F:ferric iron binding"/>
    <property type="evidence" value="ECO:0007669"/>
    <property type="project" value="InterPro"/>
</dbReference>
<dbReference type="GeneID" id="54301930"/>
<reference evidence="4" key="1">
    <citation type="journal article" date="2020" name="Stud. Mycol.">
        <title>101 Dothideomycetes genomes: a test case for predicting lifestyles and emergence of pathogens.</title>
        <authorList>
            <person name="Haridas S."/>
            <person name="Albert R."/>
            <person name="Binder M."/>
            <person name="Bloem J."/>
            <person name="Labutti K."/>
            <person name="Salamov A."/>
            <person name="Andreopoulos B."/>
            <person name="Baker S."/>
            <person name="Barry K."/>
            <person name="Bills G."/>
            <person name="Bluhm B."/>
            <person name="Cannon C."/>
            <person name="Castanera R."/>
            <person name="Culley D."/>
            <person name="Daum C."/>
            <person name="Ezra D."/>
            <person name="Gonzalez J."/>
            <person name="Henrissat B."/>
            <person name="Kuo A."/>
            <person name="Liang C."/>
            <person name="Lipzen A."/>
            <person name="Lutzoni F."/>
            <person name="Magnuson J."/>
            <person name="Mondo S."/>
            <person name="Nolan M."/>
            <person name="Ohm R."/>
            <person name="Pangilinan J."/>
            <person name="Park H.-J."/>
            <person name="Ramirez L."/>
            <person name="Alfaro M."/>
            <person name="Sun H."/>
            <person name="Tritt A."/>
            <person name="Yoshinaga Y."/>
            <person name="Zwiers L.-H."/>
            <person name="Turgeon B."/>
            <person name="Goodwin S."/>
            <person name="Spatafora J."/>
            <person name="Crous P."/>
            <person name="Grigoriev I."/>
        </authorList>
    </citation>
    <scope>NUCLEOTIDE SEQUENCE</scope>
    <source>
        <strain evidence="4">CBS 121167</strain>
    </source>
</reference>
<dbReference type="GO" id="GO:0016702">
    <property type="term" value="F:oxidoreductase activity, acting on single donors with incorporation of molecular oxygen, incorporation of two atoms of oxygen"/>
    <property type="evidence" value="ECO:0007669"/>
    <property type="project" value="InterPro"/>
</dbReference>
<dbReference type="PANTHER" id="PTHR34315">
    <property type="match status" value="1"/>
</dbReference>